<protein>
    <submittedName>
        <fullName evidence="1">Uncharacterized protein</fullName>
    </submittedName>
</protein>
<accession>A0A8S5RG16</accession>
<evidence type="ECO:0000313" key="1">
    <source>
        <dbReference type="EMBL" id="DAE30320.1"/>
    </source>
</evidence>
<name>A0A8S5RG16_9VIRU</name>
<reference evidence="1" key="1">
    <citation type="journal article" date="2021" name="Proc. Natl. Acad. Sci. U.S.A.">
        <title>A Catalog of Tens of Thousands of Viruses from Human Metagenomes Reveals Hidden Associations with Chronic Diseases.</title>
        <authorList>
            <person name="Tisza M.J."/>
            <person name="Buck C.B."/>
        </authorList>
    </citation>
    <scope>NUCLEOTIDE SEQUENCE</scope>
    <source>
        <strain evidence="1">Ct5rm7</strain>
    </source>
</reference>
<proteinExistence type="predicted"/>
<sequence length="365" mass="42485">METITLTRENAHRVTMVRRKDTPESEPVAFHFRGKKYGYCSYAHLVGEPAKEEILAPANFKDWMVTDVAHPGYLEEYFEQACNSYNQTSFSPEERGESDIVSHEKELHEDLQSMPEEQRERYTENYKRYFSAMIAANGRCASAMITGPARFNTARNEKACNSHAKSVTAFREWRERALEAIRKAIEASKPEEQRIEEEWRKVKHLIDDAASTIHGIDTGTERGYSRSLFVSNLAGRLSTYVNHGNVEIIDRAIAHLREWNGKVKKPIITERHSIFKYPELTRKVREKQQERANRANREIPFDGGKVVYNYEEDRLQIFFDKIPDTGMRTTLKRNAFKWSPRNQAWQRQLTRNAEYAASQVLKISI</sequence>
<dbReference type="EMBL" id="BK059103">
    <property type="protein sequence ID" value="DAE30320.1"/>
    <property type="molecule type" value="Genomic_DNA"/>
</dbReference>
<organism evidence="1">
    <name type="scientific">virus sp. ct5rm7</name>
    <dbReference type="NCBI Taxonomy" id="2827298"/>
    <lineage>
        <taxon>Viruses</taxon>
    </lineage>
</organism>